<dbReference type="InterPro" id="IPR006223">
    <property type="entry name" value="GcvT"/>
</dbReference>
<dbReference type="HAMAP" id="MF_00259">
    <property type="entry name" value="GcvT"/>
    <property type="match status" value="1"/>
</dbReference>
<proteinExistence type="inferred from homology"/>
<evidence type="ECO:0000256" key="8">
    <source>
        <dbReference type="PIRSR" id="PIRSR006487-1"/>
    </source>
</evidence>
<dbReference type="EMBL" id="FOGO01000010">
    <property type="protein sequence ID" value="SES15435.1"/>
    <property type="molecule type" value="Genomic_DNA"/>
</dbReference>
<feature type="domain" description="GCVT N-terminal" evidence="9">
    <location>
        <begin position="14"/>
        <end position="268"/>
    </location>
</feature>
<evidence type="ECO:0000256" key="3">
    <source>
        <dbReference type="ARBA" id="ARBA00022576"/>
    </source>
</evidence>
<dbReference type="SUPFAM" id="SSF101790">
    <property type="entry name" value="Aminomethyltransferase beta-barrel domain"/>
    <property type="match status" value="1"/>
</dbReference>
<dbReference type="InterPro" id="IPR013977">
    <property type="entry name" value="GcvT_C"/>
</dbReference>
<dbReference type="Gene3D" id="3.30.70.1400">
    <property type="entry name" value="Aminomethyltransferase beta-barrel domains"/>
    <property type="match status" value="1"/>
</dbReference>
<comment type="catalytic activity">
    <reaction evidence="6 7">
        <text>N(6)-[(R)-S(8)-aminomethyldihydrolipoyl]-L-lysyl-[protein] + (6S)-5,6,7,8-tetrahydrofolate = N(6)-[(R)-dihydrolipoyl]-L-lysyl-[protein] + (6R)-5,10-methylene-5,6,7,8-tetrahydrofolate + NH4(+)</text>
        <dbReference type="Rhea" id="RHEA:16945"/>
        <dbReference type="Rhea" id="RHEA-COMP:10475"/>
        <dbReference type="Rhea" id="RHEA-COMP:10492"/>
        <dbReference type="ChEBI" id="CHEBI:15636"/>
        <dbReference type="ChEBI" id="CHEBI:28938"/>
        <dbReference type="ChEBI" id="CHEBI:57453"/>
        <dbReference type="ChEBI" id="CHEBI:83100"/>
        <dbReference type="ChEBI" id="CHEBI:83143"/>
        <dbReference type="EC" id="2.1.2.10"/>
    </reaction>
</comment>
<dbReference type="GO" id="GO:0004047">
    <property type="term" value="F:aminomethyltransferase activity"/>
    <property type="evidence" value="ECO:0007669"/>
    <property type="project" value="UniProtKB-UniRule"/>
</dbReference>
<keyword evidence="4 7" id="KW-0808">Transferase</keyword>
<dbReference type="PANTHER" id="PTHR43757:SF2">
    <property type="entry name" value="AMINOMETHYLTRANSFERASE, MITOCHONDRIAL"/>
    <property type="match status" value="1"/>
</dbReference>
<dbReference type="GO" id="GO:0008168">
    <property type="term" value="F:methyltransferase activity"/>
    <property type="evidence" value="ECO:0007669"/>
    <property type="project" value="UniProtKB-KW"/>
</dbReference>
<comment type="function">
    <text evidence="7">The glycine cleavage system catalyzes the degradation of glycine.</text>
</comment>
<dbReference type="PIRSF" id="PIRSF006487">
    <property type="entry name" value="GcvT"/>
    <property type="match status" value="1"/>
</dbReference>
<evidence type="ECO:0000313" key="12">
    <source>
        <dbReference type="Proteomes" id="UP000182841"/>
    </source>
</evidence>
<dbReference type="GO" id="GO:0005829">
    <property type="term" value="C:cytosol"/>
    <property type="evidence" value="ECO:0007669"/>
    <property type="project" value="TreeGrafter"/>
</dbReference>
<dbReference type="Gene3D" id="4.10.1250.10">
    <property type="entry name" value="Aminomethyltransferase fragment"/>
    <property type="match status" value="1"/>
</dbReference>
<dbReference type="Gene3D" id="3.30.1360.120">
    <property type="entry name" value="Probable tRNA modification gtpase trme, domain 1"/>
    <property type="match status" value="1"/>
</dbReference>
<dbReference type="Pfam" id="PF01571">
    <property type="entry name" value="GCV_T"/>
    <property type="match status" value="1"/>
</dbReference>
<sequence>MTEPPAIRKTALDATHRALGATMTDFAGWDMPLRYGSEREEHLAVRSTAGLFDLSHMGEITLTGPQAAELLDHALVGNLSKLAVGRARYTMICDADGGILDDLIVYRLDDQEYLVVANASNAQTVLDALVARQDGFGAEVRDDRDSYALIAVQGPAAAGILKQLTGFDVDGLRYYAGERDMVAGKSALIARTGYTGEDGFELFVSPGDAVAVWEALTEAGREAGLTPCGLSCRDTLRLEAGMPLYGHELSTALTPFDAGLGRIVKFEKTANEGRFVGRDALAAAAEKAATAPPRKLVGLVSEGRRVPRAGYPVVAGGAVVGEVTSGAPSPTLGKPIAMAYVDAAHAEPGTEGVAVDIRGSHEPYEVVALPFYKRA</sequence>
<dbReference type="GO" id="GO:0005960">
    <property type="term" value="C:glycine cleavage complex"/>
    <property type="evidence" value="ECO:0007669"/>
    <property type="project" value="InterPro"/>
</dbReference>
<feature type="domain" description="Aminomethyltransferase C-terminal" evidence="10">
    <location>
        <begin position="294"/>
        <end position="373"/>
    </location>
</feature>
<dbReference type="FunFam" id="3.30.70.1400:FF:000001">
    <property type="entry name" value="Aminomethyltransferase"/>
    <property type="match status" value="1"/>
</dbReference>
<dbReference type="InterPro" id="IPR028896">
    <property type="entry name" value="GcvT/YgfZ/DmdA"/>
</dbReference>
<dbReference type="NCBIfam" id="NF001567">
    <property type="entry name" value="PRK00389.1"/>
    <property type="match status" value="1"/>
</dbReference>
<dbReference type="OrthoDB" id="9774591at2"/>
<dbReference type="SUPFAM" id="SSF103025">
    <property type="entry name" value="Folate-binding domain"/>
    <property type="match status" value="1"/>
</dbReference>
<keyword evidence="12" id="KW-1185">Reference proteome</keyword>
<dbReference type="RefSeq" id="WP_075001867.1">
    <property type="nucleotide sequence ID" value="NZ_FOGO01000010.1"/>
</dbReference>
<reference evidence="12" key="1">
    <citation type="submission" date="2016-10" db="EMBL/GenBank/DDBJ databases">
        <authorList>
            <person name="Varghese N."/>
            <person name="Submissions S."/>
        </authorList>
    </citation>
    <scope>NUCLEOTIDE SEQUENCE [LARGE SCALE GENOMIC DNA]</scope>
    <source>
        <strain evidence="12">CGMCC 4.6825</strain>
    </source>
</reference>
<comment type="subunit">
    <text evidence="7">The glycine cleavage system is composed of four proteins: P, T, L and H.</text>
</comment>
<evidence type="ECO:0000313" key="11">
    <source>
        <dbReference type="EMBL" id="SES15435.1"/>
    </source>
</evidence>
<evidence type="ECO:0000259" key="9">
    <source>
        <dbReference type="Pfam" id="PF01571"/>
    </source>
</evidence>
<feature type="binding site" evidence="8">
    <location>
        <position position="201"/>
    </location>
    <ligand>
        <name>substrate</name>
    </ligand>
</feature>
<protein>
    <recommendedName>
        <fullName evidence="2 7">Aminomethyltransferase</fullName>
        <ecNumber evidence="2 7">2.1.2.10</ecNumber>
    </recommendedName>
    <alternativeName>
        <fullName evidence="5 7">Glycine cleavage system T protein</fullName>
    </alternativeName>
</protein>
<dbReference type="InterPro" id="IPR027266">
    <property type="entry name" value="TrmE/GcvT-like"/>
</dbReference>
<comment type="similarity">
    <text evidence="1 7">Belongs to the GcvT family.</text>
</comment>
<dbReference type="InterPro" id="IPR006222">
    <property type="entry name" value="GCVT_N"/>
</dbReference>
<accession>A0A1H9V124</accession>
<dbReference type="GO" id="GO:0032259">
    <property type="term" value="P:methylation"/>
    <property type="evidence" value="ECO:0007669"/>
    <property type="project" value="UniProtKB-KW"/>
</dbReference>
<keyword evidence="3 7" id="KW-0032">Aminotransferase</keyword>
<gene>
    <name evidence="7" type="primary">gcvT</name>
    <name evidence="11" type="ORF">SAMN05421870_11024</name>
</gene>
<evidence type="ECO:0000256" key="1">
    <source>
        <dbReference type="ARBA" id="ARBA00008609"/>
    </source>
</evidence>
<dbReference type="PANTHER" id="PTHR43757">
    <property type="entry name" value="AMINOMETHYLTRANSFERASE"/>
    <property type="match status" value="1"/>
</dbReference>
<dbReference type="GO" id="GO:0008483">
    <property type="term" value="F:transaminase activity"/>
    <property type="evidence" value="ECO:0007669"/>
    <property type="project" value="UniProtKB-KW"/>
</dbReference>
<organism evidence="11 12">
    <name type="scientific">Streptomyces qinglanensis</name>
    <dbReference type="NCBI Taxonomy" id="943816"/>
    <lineage>
        <taxon>Bacteria</taxon>
        <taxon>Bacillati</taxon>
        <taxon>Actinomycetota</taxon>
        <taxon>Actinomycetes</taxon>
        <taxon>Kitasatosporales</taxon>
        <taxon>Streptomycetaceae</taxon>
        <taxon>Streptomyces</taxon>
    </lineage>
</organism>
<dbReference type="EC" id="2.1.2.10" evidence="2 7"/>
<dbReference type="AlphaFoldDB" id="A0A1H9V124"/>
<dbReference type="InterPro" id="IPR029043">
    <property type="entry name" value="GcvT/YgfZ_C"/>
</dbReference>
<evidence type="ECO:0000256" key="4">
    <source>
        <dbReference type="ARBA" id="ARBA00022679"/>
    </source>
</evidence>
<dbReference type="NCBIfam" id="TIGR00528">
    <property type="entry name" value="gcvT"/>
    <property type="match status" value="1"/>
</dbReference>
<evidence type="ECO:0000256" key="7">
    <source>
        <dbReference type="HAMAP-Rule" id="MF_00259"/>
    </source>
</evidence>
<dbReference type="FunFam" id="2.40.30.110:FF:000003">
    <property type="entry name" value="Aminomethyltransferase"/>
    <property type="match status" value="1"/>
</dbReference>
<dbReference type="InterPro" id="IPR022903">
    <property type="entry name" value="GcvT_bac"/>
</dbReference>
<evidence type="ECO:0000256" key="6">
    <source>
        <dbReference type="ARBA" id="ARBA00047665"/>
    </source>
</evidence>
<dbReference type="STRING" id="943816.AN217_23205"/>
<evidence type="ECO:0000256" key="5">
    <source>
        <dbReference type="ARBA" id="ARBA00031395"/>
    </source>
</evidence>
<dbReference type="Gene3D" id="2.40.30.110">
    <property type="entry name" value="Aminomethyltransferase beta-barrel domains"/>
    <property type="match status" value="1"/>
</dbReference>
<keyword evidence="11" id="KW-0489">Methyltransferase</keyword>
<dbReference type="GO" id="GO:0019464">
    <property type="term" value="P:glycine decarboxylation via glycine cleavage system"/>
    <property type="evidence" value="ECO:0007669"/>
    <property type="project" value="UniProtKB-UniRule"/>
</dbReference>
<evidence type="ECO:0000256" key="2">
    <source>
        <dbReference type="ARBA" id="ARBA00012616"/>
    </source>
</evidence>
<evidence type="ECO:0000259" key="10">
    <source>
        <dbReference type="Pfam" id="PF08669"/>
    </source>
</evidence>
<name>A0A1H9V124_9ACTN</name>
<dbReference type="FunFam" id="4.10.1250.10:FF:000001">
    <property type="entry name" value="Aminomethyltransferase"/>
    <property type="match status" value="1"/>
</dbReference>
<dbReference type="Proteomes" id="UP000182841">
    <property type="component" value="Unassembled WGS sequence"/>
</dbReference>
<dbReference type="Pfam" id="PF08669">
    <property type="entry name" value="GCV_T_C"/>
    <property type="match status" value="1"/>
</dbReference>